<feature type="domain" description="Putative beta-lactamase-inhibitor-like PepSY-like" evidence="2">
    <location>
        <begin position="87"/>
        <end position="165"/>
    </location>
</feature>
<accession>A0A3B6W2B8</accession>
<dbReference type="EMBL" id="CP002873">
    <property type="protein sequence ID" value="AGA66947.1"/>
    <property type="molecule type" value="Genomic_DNA"/>
</dbReference>
<feature type="signal peptide" evidence="1">
    <location>
        <begin position="1"/>
        <end position="20"/>
    </location>
</feature>
<dbReference type="KEGG" id="bpip:BPP43_08790"/>
<name>A0A3B6W2B8_BRAPL</name>
<proteinExistence type="predicted"/>
<feature type="chain" id="PRO_5017382329" description="Putative beta-lactamase-inhibitor-like PepSY-like domain-containing protein" evidence="1">
    <location>
        <begin position="21"/>
        <end position="171"/>
    </location>
</feature>
<evidence type="ECO:0000313" key="4">
    <source>
        <dbReference type="Proteomes" id="UP000010793"/>
    </source>
</evidence>
<dbReference type="Pfam" id="PF11396">
    <property type="entry name" value="PepSY_like"/>
    <property type="match status" value="1"/>
</dbReference>
<gene>
    <name evidence="3" type="ORF">BPP43_08790</name>
</gene>
<evidence type="ECO:0000256" key="1">
    <source>
        <dbReference type="SAM" id="SignalP"/>
    </source>
</evidence>
<dbReference type="Proteomes" id="UP000010793">
    <property type="component" value="Chromosome"/>
</dbReference>
<dbReference type="InterPro" id="IPR021533">
    <property type="entry name" value="PepSY-like"/>
</dbReference>
<evidence type="ECO:0000259" key="2">
    <source>
        <dbReference type="Pfam" id="PF11396"/>
    </source>
</evidence>
<keyword evidence="4" id="KW-1185">Reference proteome</keyword>
<dbReference type="GeneID" id="56439830"/>
<organism evidence="3 4">
    <name type="scientific">Brachyspira pilosicoli P43/6/78</name>
    <dbReference type="NCBI Taxonomy" id="1042417"/>
    <lineage>
        <taxon>Bacteria</taxon>
        <taxon>Pseudomonadati</taxon>
        <taxon>Spirochaetota</taxon>
        <taxon>Spirochaetia</taxon>
        <taxon>Brachyspirales</taxon>
        <taxon>Brachyspiraceae</taxon>
        <taxon>Brachyspira</taxon>
    </lineage>
</organism>
<sequence length="171" mass="19569">MKKLLNVIFIISIFSSLLLAQNNNNSADTNTANDMTMYNPYMQTPDSNVQYGYGVPLSSLPKNTQDFIAKHFKNVEVSYIERDWEDIEVYLANGTQIDFFPNGEWKEVKTYGNMPTTILPANVLATVNKTYPQAAIIKIEKQFTIYEVKLNNMMELYIDNNGNLLGQQFDD</sequence>
<dbReference type="AlphaFoldDB" id="A0A3B6W2B8"/>
<keyword evidence="1" id="KW-0732">Signal</keyword>
<protein>
    <recommendedName>
        <fullName evidence="2">Putative beta-lactamase-inhibitor-like PepSY-like domain-containing protein</fullName>
    </recommendedName>
</protein>
<evidence type="ECO:0000313" key="3">
    <source>
        <dbReference type="EMBL" id="AGA66947.1"/>
    </source>
</evidence>
<reference evidence="3 4" key="1">
    <citation type="journal article" date="2013" name="Genome Announc.">
        <title>Complete Genome Sequence of the Porcine Strain Brachyspira pilosicoli P43/6/78(T.).</title>
        <authorList>
            <person name="Lin C."/>
            <person name="den Bakker H.C."/>
            <person name="Suzuki H."/>
            <person name="Lefebure T."/>
            <person name="Ponnala L."/>
            <person name="Sun Q."/>
            <person name="Stanhope M.J."/>
            <person name="Wiedmann M."/>
            <person name="Duhamel G.E."/>
        </authorList>
    </citation>
    <scope>NUCLEOTIDE SEQUENCE [LARGE SCALE GENOMIC DNA]</scope>
    <source>
        <strain evidence="3 4">P43/6/78</strain>
    </source>
</reference>
<dbReference type="Gene3D" id="3.40.1420.30">
    <property type="match status" value="1"/>
</dbReference>
<dbReference type="SUPFAM" id="SSF160574">
    <property type="entry name" value="BT0923-like"/>
    <property type="match status" value="1"/>
</dbReference>
<dbReference type="RefSeq" id="WP_013244205.1">
    <property type="nucleotide sequence ID" value="NC_019908.1"/>
</dbReference>